<protein>
    <recommendedName>
        <fullName evidence="5">Histidine kinase/HSP90-like ATPase domain-containing protein</fullName>
    </recommendedName>
</protein>
<evidence type="ECO:0000256" key="1">
    <source>
        <dbReference type="ARBA" id="ARBA00022679"/>
    </source>
</evidence>
<proteinExistence type="predicted"/>
<dbReference type="SUPFAM" id="SSF55874">
    <property type="entry name" value="ATPase domain of HSP90 chaperone/DNA topoisomerase II/histidine kinase"/>
    <property type="match status" value="1"/>
</dbReference>
<comment type="caution">
    <text evidence="6">The sequence shown here is derived from an EMBL/GenBank/DDBJ whole genome shotgun (WGS) entry which is preliminary data.</text>
</comment>
<name>A0ABQ6JQJ4_9MICO</name>
<keyword evidence="3" id="KW-0902">Two-component regulatory system</keyword>
<dbReference type="PANTHER" id="PTHR24421:SF56">
    <property type="entry name" value="OXYGEN SENSOR HISTIDINE KINASE RESPONSE REGULATOR DOST"/>
    <property type="match status" value="1"/>
</dbReference>
<reference evidence="7" key="1">
    <citation type="journal article" date="2019" name="Int. J. Syst. Evol. Microbiol.">
        <title>The Global Catalogue of Microorganisms (GCM) 10K type strain sequencing project: providing services to taxonomists for standard genome sequencing and annotation.</title>
        <authorList>
            <consortium name="The Broad Institute Genomics Platform"/>
            <consortium name="The Broad Institute Genome Sequencing Center for Infectious Disease"/>
            <person name="Wu L."/>
            <person name="Ma J."/>
        </authorList>
    </citation>
    <scope>NUCLEOTIDE SEQUENCE [LARGE SCALE GENOMIC DNA]</scope>
    <source>
        <strain evidence="7">NBRC 108755</strain>
    </source>
</reference>
<evidence type="ECO:0000313" key="7">
    <source>
        <dbReference type="Proteomes" id="UP001157069"/>
    </source>
</evidence>
<keyword evidence="1" id="KW-0808">Transferase</keyword>
<dbReference type="Pfam" id="PF02518">
    <property type="entry name" value="HATPase_c"/>
    <property type="match status" value="1"/>
</dbReference>
<feature type="region of interest" description="Disordered" evidence="4">
    <location>
        <begin position="39"/>
        <end position="89"/>
    </location>
</feature>
<dbReference type="InterPro" id="IPR036890">
    <property type="entry name" value="HATPase_C_sf"/>
</dbReference>
<dbReference type="CDD" id="cd16917">
    <property type="entry name" value="HATPase_UhpB-NarQ-NarX-like"/>
    <property type="match status" value="1"/>
</dbReference>
<dbReference type="EMBL" id="BSVA01000001">
    <property type="protein sequence ID" value="GMA89589.1"/>
    <property type="molecule type" value="Genomic_DNA"/>
</dbReference>
<evidence type="ECO:0000256" key="4">
    <source>
        <dbReference type="SAM" id="MobiDB-lite"/>
    </source>
</evidence>
<dbReference type="InterPro" id="IPR050482">
    <property type="entry name" value="Sensor_HK_TwoCompSys"/>
</dbReference>
<evidence type="ECO:0000259" key="5">
    <source>
        <dbReference type="Pfam" id="PF02518"/>
    </source>
</evidence>
<dbReference type="RefSeq" id="WP_348533763.1">
    <property type="nucleotide sequence ID" value="NZ_BSVA01000001.1"/>
</dbReference>
<dbReference type="InterPro" id="IPR003594">
    <property type="entry name" value="HATPase_dom"/>
</dbReference>
<keyword evidence="7" id="KW-1185">Reference proteome</keyword>
<evidence type="ECO:0000256" key="3">
    <source>
        <dbReference type="ARBA" id="ARBA00023012"/>
    </source>
</evidence>
<feature type="domain" description="Histidine kinase/HSP90-like ATPase" evidence="5">
    <location>
        <begin position="2"/>
        <end position="65"/>
    </location>
</feature>
<dbReference type="Gene3D" id="3.30.565.10">
    <property type="entry name" value="Histidine kinase-like ATPase, C-terminal domain"/>
    <property type="match status" value="1"/>
</dbReference>
<organism evidence="6 7">
    <name type="scientific">Homoserinibacter gongjuensis</name>
    <dbReference type="NCBI Taxonomy" id="1162968"/>
    <lineage>
        <taxon>Bacteria</taxon>
        <taxon>Bacillati</taxon>
        <taxon>Actinomycetota</taxon>
        <taxon>Actinomycetes</taxon>
        <taxon>Micrococcales</taxon>
        <taxon>Microbacteriaceae</taxon>
        <taxon>Homoserinibacter</taxon>
    </lineage>
</organism>
<dbReference type="PANTHER" id="PTHR24421">
    <property type="entry name" value="NITRATE/NITRITE SENSOR PROTEIN NARX-RELATED"/>
    <property type="match status" value="1"/>
</dbReference>
<keyword evidence="2" id="KW-0418">Kinase</keyword>
<sequence length="89" mass="9653">MRECLANATRHADATRVEVSVAVHDETVIVTVDDDGVGLPTRPRRASGTRNLEERATRRGGTFELSTRAEGGTRARWAAPVPAPERSTL</sequence>
<gene>
    <name evidence="6" type="ORF">GCM10025869_01180</name>
</gene>
<accession>A0ABQ6JQJ4</accession>
<dbReference type="Proteomes" id="UP001157069">
    <property type="component" value="Unassembled WGS sequence"/>
</dbReference>
<evidence type="ECO:0000256" key="2">
    <source>
        <dbReference type="ARBA" id="ARBA00022777"/>
    </source>
</evidence>
<evidence type="ECO:0000313" key="6">
    <source>
        <dbReference type="EMBL" id="GMA89589.1"/>
    </source>
</evidence>